<organism evidence="1">
    <name type="scientific">Ixodes ricinus</name>
    <name type="common">Common tick</name>
    <name type="synonym">Acarus ricinus</name>
    <dbReference type="NCBI Taxonomy" id="34613"/>
    <lineage>
        <taxon>Eukaryota</taxon>
        <taxon>Metazoa</taxon>
        <taxon>Ecdysozoa</taxon>
        <taxon>Arthropoda</taxon>
        <taxon>Chelicerata</taxon>
        <taxon>Arachnida</taxon>
        <taxon>Acari</taxon>
        <taxon>Parasitiformes</taxon>
        <taxon>Ixodida</taxon>
        <taxon>Ixodoidea</taxon>
        <taxon>Ixodidae</taxon>
        <taxon>Ixodinae</taxon>
        <taxon>Ixodes</taxon>
    </lineage>
</organism>
<reference evidence="1" key="1">
    <citation type="submission" date="2019-12" db="EMBL/GenBank/DDBJ databases">
        <title>An insight into the sialome of adult female Ixodes ricinus ticks feeding for 6 days.</title>
        <authorList>
            <person name="Perner J."/>
            <person name="Ribeiro J.M.C."/>
        </authorList>
    </citation>
    <scope>NUCLEOTIDE SEQUENCE</scope>
    <source>
        <strain evidence="1">Semi-engorged</strain>
        <tissue evidence="1">Salivary glands</tissue>
    </source>
</reference>
<name>A0A6B0U1N8_IXORI</name>
<accession>A0A6B0U1N8</accession>
<dbReference type="EMBL" id="GIFC01003405">
    <property type="protein sequence ID" value="MXU85488.1"/>
    <property type="molecule type" value="Transcribed_RNA"/>
</dbReference>
<dbReference type="AlphaFoldDB" id="A0A6B0U1N8"/>
<protein>
    <submittedName>
        <fullName evidence="1">Uncharacterized protein</fullName>
    </submittedName>
</protein>
<proteinExistence type="predicted"/>
<evidence type="ECO:0000313" key="1">
    <source>
        <dbReference type="EMBL" id="MXU85488.1"/>
    </source>
</evidence>
<sequence>MSSSSSWHFFNTRLCSPVFLASAADRPSVARSLTLESVRSKSCSVSFTSSARKNGARDAWQLQSLSSRTEFFPSKALARIAIDSSL</sequence>